<accession>A0ABX2AYS1</accession>
<feature type="transmembrane region" description="Helical" evidence="1">
    <location>
        <begin position="57"/>
        <end position="80"/>
    </location>
</feature>
<dbReference type="Pfam" id="PF05656">
    <property type="entry name" value="DUF805"/>
    <property type="match status" value="1"/>
</dbReference>
<feature type="transmembrane region" description="Helical" evidence="1">
    <location>
        <begin position="26"/>
        <end position="51"/>
    </location>
</feature>
<protein>
    <submittedName>
        <fullName evidence="2">DUF805 domain-containing protein</fullName>
    </submittedName>
</protein>
<reference evidence="2 3" key="1">
    <citation type="submission" date="2020-05" db="EMBL/GenBank/DDBJ databases">
        <title>Distinct polysaccharide utilization as determinants for interspecies competition between intestinal Prevotella spp.</title>
        <authorList>
            <person name="Galvez E.J.C."/>
            <person name="Iljazovic A."/>
            <person name="Strowig T."/>
        </authorList>
    </citation>
    <scope>NUCLEOTIDE SEQUENCE [LARGE SCALE GENOMIC DNA]</scope>
    <source>
        <strain evidence="2 3">PCHR</strain>
    </source>
</reference>
<comment type="caution">
    <text evidence="2">The sequence shown here is derived from an EMBL/GenBank/DDBJ whole genome shotgun (WGS) entry which is preliminary data.</text>
</comment>
<keyword evidence="3" id="KW-1185">Reference proteome</keyword>
<sequence>MGFKEAVKSVLSQYATFSGRARRSEYWFFALFTVLAVIASGIVGGIIGNIIGGTETALVIGMAFYYLAGLALLLPGLAVAVRRLHDTDRSGWWIFIGLVPFVGGIVLLIFMITDSKPDNQYGPNPKDIK</sequence>
<organism evidence="2 3">
    <name type="scientific">Xylanibacter caecicola</name>
    <dbReference type="NCBI Taxonomy" id="2736294"/>
    <lineage>
        <taxon>Bacteria</taxon>
        <taxon>Pseudomonadati</taxon>
        <taxon>Bacteroidota</taxon>
        <taxon>Bacteroidia</taxon>
        <taxon>Bacteroidales</taxon>
        <taxon>Prevotellaceae</taxon>
        <taxon>Xylanibacter</taxon>
    </lineage>
</organism>
<keyword evidence="1" id="KW-1133">Transmembrane helix</keyword>
<feature type="transmembrane region" description="Helical" evidence="1">
    <location>
        <begin position="92"/>
        <end position="112"/>
    </location>
</feature>
<evidence type="ECO:0000313" key="3">
    <source>
        <dbReference type="Proteomes" id="UP000820977"/>
    </source>
</evidence>
<proteinExistence type="predicted"/>
<dbReference type="EMBL" id="JABKKJ010000001">
    <property type="protein sequence ID" value="NPE23942.1"/>
    <property type="molecule type" value="Genomic_DNA"/>
</dbReference>
<gene>
    <name evidence="2" type="ORF">HPS54_00155</name>
</gene>
<name>A0ABX2AYS1_9BACT</name>
<dbReference type="RefSeq" id="WP_172343477.1">
    <property type="nucleotide sequence ID" value="NZ_CASTNK010000004.1"/>
</dbReference>
<keyword evidence="1" id="KW-0472">Membrane</keyword>
<dbReference type="Proteomes" id="UP000820977">
    <property type="component" value="Unassembled WGS sequence"/>
</dbReference>
<evidence type="ECO:0000256" key="1">
    <source>
        <dbReference type="SAM" id="Phobius"/>
    </source>
</evidence>
<dbReference type="PANTHER" id="PTHR34980:SF2">
    <property type="entry name" value="INNER MEMBRANE PROTEIN YHAH-RELATED"/>
    <property type="match status" value="1"/>
</dbReference>
<keyword evidence="1" id="KW-0812">Transmembrane</keyword>
<dbReference type="InterPro" id="IPR008523">
    <property type="entry name" value="DUF805"/>
</dbReference>
<dbReference type="PANTHER" id="PTHR34980">
    <property type="entry name" value="INNER MEMBRANE PROTEIN-RELATED-RELATED"/>
    <property type="match status" value="1"/>
</dbReference>
<evidence type="ECO:0000313" key="2">
    <source>
        <dbReference type="EMBL" id="NPE23942.1"/>
    </source>
</evidence>